<dbReference type="SUPFAM" id="SSF69279">
    <property type="entry name" value="Phage tail proteins"/>
    <property type="match status" value="1"/>
</dbReference>
<dbReference type="EMBL" id="CP015506">
    <property type="protein sequence ID" value="AND39619.1"/>
    <property type="molecule type" value="Genomic_DNA"/>
</dbReference>
<dbReference type="KEGG" id="bon:A361_10880"/>
<evidence type="ECO:0000313" key="2">
    <source>
        <dbReference type="Proteomes" id="UP000077856"/>
    </source>
</evidence>
<evidence type="ECO:0000313" key="1">
    <source>
        <dbReference type="EMBL" id="AND39619.1"/>
    </source>
</evidence>
<name>A0A160MA25_9BACI</name>
<dbReference type="Pfam" id="PF09393">
    <property type="entry name" value="DUF2001"/>
    <property type="match status" value="1"/>
</dbReference>
<dbReference type="Gene3D" id="2.30.110.40">
    <property type="entry name" value="Phage tail tube protein"/>
    <property type="match status" value="1"/>
</dbReference>
<dbReference type="InterPro" id="IPR018989">
    <property type="entry name" value="DUF2001"/>
</dbReference>
<dbReference type="STRING" id="1196031.A361_10880"/>
<protein>
    <submittedName>
        <fullName evidence="1">Phage portal protein</fullName>
    </submittedName>
</protein>
<dbReference type="AlphaFoldDB" id="A0A160MA25"/>
<gene>
    <name evidence="1" type="ORF">A361_10880</name>
</gene>
<accession>A0A160MA25</accession>
<sequence length="145" mass="16075">MALDASRTINGSYGEIWHEGEWVTNTQSAEALVEINKEEINRSGTRWVGHKVTSLTGTGNITGYKVTSKFTKLIGSVADDRKAPYVTELIFKLDDPEAFGAERVRLKGVQFDQIPLSSFEVNSIVEEELPFTFSGYELLDEIVAG</sequence>
<dbReference type="eggNOG" id="ENOG502ZCKJ">
    <property type="taxonomic scope" value="Bacteria"/>
</dbReference>
<dbReference type="InterPro" id="IPR038628">
    <property type="entry name" value="XkdM-like_sf"/>
</dbReference>
<dbReference type="Proteomes" id="UP000077856">
    <property type="component" value="Chromosome"/>
</dbReference>
<proteinExistence type="predicted"/>
<dbReference type="RefSeq" id="WP_019381940.1">
    <property type="nucleotide sequence ID" value="NZ_CP015506.1"/>
</dbReference>
<reference evidence="1 2" key="1">
    <citation type="submission" date="2016-04" db="EMBL/GenBank/DDBJ databases">
        <title>Complete genome sequence of Bacillus oceanisediminis strain 2691.</title>
        <authorList>
            <person name="Jeong H."/>
            <person name="Kim H.J."/>
            <person name="Lee D.-W."/>
        </authorList>
    </citation>
    <scope>NUCLEOTIDE SEQUENCE [LARGE SCALE GENOMIC DNA]</scope>
    <source>
        <strain evidence="1 2">2691</strain>
    </source>
</reference>
<organism evidence="1 2">
    <name type="scientific">Cytobacillus oceanisediminis 2691</name>
    <dbReference type="NCBI Taxonomy" id="1196031"/>
    <lineage>
        <taxon>Bacteria</taxon>
        <taxon>Bacillati</taxon>
        <taxon>Bacillota</taxon>
        <taxon>Bacilli</taxon>
        <taxon>Bacillales</taxon>
        <taxon>Bacillaceae</taxon>
        <taxon>Cytobacillus</taxon>
    </lineage>
</organism>